<organism evidence="3 4">
    <name type="scientific">Allacma fusca</name>
    <dbReference type="NCBI Taxonomy" id="39272"/>
    <lineage>
        <taxon>Eukaryota</taxon>
        <taxon>Metazoa</taxon>
        <taxon>Ecdysozoa</taxon>
        <taxon>Arthropoda</taxon>
        <taxon>Hexapoda</taxon>
        <taxon>Collembola</taxon>
        <taxon>Symphypleona</taxon>
        <taxon>Sminthuridae</taxon>
        <taxon>Allacma</taxon>
    </lineage>
</organism>
<reference evidence="3" key="1">
    <citation type="submission" date="2021-06" db="EMBL/GenBank/DDBJ databases">
        <authorList>
            <person name="Hodson N. C."/>
            <person name="Mongue J. A."/>
            <person name="Jaron S. K."/>
        </authorList>
    </citation>
    <scope>NUCLEOTIDE SEQUENCE</scope>
</reference>
<gene>
    <name evidence="3" type="ORF">AFUS01_LOCUS43678</name>
</gene>
<proteinExistence type="predicted"/>
<keyword evidence="4" id="KW-1185">Reference proteome</keyword>
<evidence type="ECO:0000313" key="4">
    <source>
        <dbReference type="Proteomes" id="UP000708208"/>
    </source>
</evidence>
<sequence>METPKKTETWNGDMSTFSTPAQPESPCHGMAMNSAVKDKTPLWTWISILFSAIILSNSIFCTLLLCHVAFTNQETRSSLLLLSTKLDGIIAQKAIPNFMTPAEDKGFFSDIKKGLMEPEAEMMEELVAAKSPSEDECPACPPCQPEEGIPTNKDPVSFINMIYHASATYTCKTVCLNPPVHIATLSILNHSETWEKKGITKKRSKQEAAFAALKVLNASLAEQVVFISEPYNPTCKSKSVLFGLEDGSKC</sequence>
<evidence type="ECO:0000256" key="1">
    <source>
        <dbReference type="SAM" id="MobiDB-lite"/>
    </source>
</evidence>
<dbReference type="EMBL" id="CAJVCH010570129">
    <property type="protein sequence ID" value="CAG7834145.1"/>
    <property type="molecule type" value="Genomic_DNA"/>
</dbReference>
<keyword evidence="2" id="KW-0812">Transmembrane</keyword>
<comment type="caution">
    <text evidence="3">The sequence shown here is derived from an EMBL/GenBank/DDBJ whole genome shotgun (WGS) entry which is preliminary data.</text>
</comment>
<evidence type="ECO:0000256" key="2">
    <source>
        <dbReference type="SAM" id="Phobius"/>
    </source>
</evidence>
<accession>A0A8J2LIP2</accession>
<keyword evidence="2" id="KW-1133">Transmembrane helix</keyword>
<feature type="region of interest" description="Disordered" evidence="1">
    <location>
        <begin position="1"/>
        <end position="24"/>
    </location>
</feature>
<protein>
    <recommendedName>
        <fullName evidence="5">DRBM domain-containing protein</fullName>
    </recommendedName>
</protein>
<evidence type="ECO:0000313" key="3">
    <source>
        <dbReference type="EMBL" id="CAG7834145.1"/>
    </source>
</evidence>
<dbReference type="AlphaFoldDB" id="A0A8J2LIP2"/>
<evidence type="ECO:0008006" key="5">
    <source>
        <dbReference type="Google" id="ProtNLM"/>
    </source>
</evidence>
<feature type="transmembrane region" description="Helical" evidence="2">
    <location>
        <begin position="42"/>
        <end position="70"/>
    </location>
</feature>
<name>A0A8J2LIP2_9HEXA</name>
<feature type="compositionally biased region" description="Polar residues" evidence="1">
    <location>
        <begin position="9"/>
        <end position="22"/>
    </location>
</feature>
<keyword evidence="2" id="KW-0472">Membrane</keyword>
<dbReference type="OrthoDB" id="10655164at2759"/>
<dbReference type="Proteomes" id="UP000708208">
    <property type="component" value="Unassembled WGS sequence"/>
</dbReference>